<feature type="domain" description="Ice-binding protein C-terminal" evidence="2">
    <location>
        <begin position="196"/>
        <end position="220"/>
    </location>
</feature>
<feature type="chain" id="PRO_5045450740" evidence="1">
    <location>
        <begin position="23"/>
        <end position="223"/>
    </location>
</feature>
<dbReference type="InterPro" id="IPR013424">
    <property type="entry name" value="Ice-binding_C"/>
</dbReference>
<dbReference type="RefSeq" id="WP_315652294.1">
    <property type="nucleotide sequence ID" value="NZ_JAVXZY010000009.1"/>
</dbReference>
<accession>A0ABU3PGE1</accession>
<organism evidence="3 4">
    <name type="scientific">Roseateles aquae</name>
    <dbReference type="NCBI Taxonomy" id="3077235"/>
    <lineage>
        <taxon>Bacteria</taxon>
        <taxon>Pseudomonadati</taxon>
        <taxon>Pseudomonadota</taxon>
        <taxon>Betaproteobacteria</taxon>
        <taxon>Burkholderiales</taxon>
        <taxon>Sphaerotilaceae</taxon>
        <taxon>Roseateles</taxon>
    </lineage>
</organism>
<sequence>MTASKNTLIAALALWATGSAMALGTVEMQFSAAQPGQVALSTSGTDDYDTGALQYTTRGGKSFLAYCVELAQDHSEAGDGFQTFTIGSFSGRQASALQGLFSSSYASVTTTTQQAAFQTAIWEITHETKSAVFSVTPGNGDFSFESLTNGSASDNAGFVSLVNGYLNSAVNYKGAELYTINKLSSANFQDLVSATPVPEPTSYALMLAGLAVVGFLSKRRQSR</sequence>
<protein>
    <submittedName>
        <fullName evidence="3">PEP-CTERM sorting domain-containing protein</fullName>
    </submittedName>
</protein>
<keyword evidence="1" id="KW-0732">Signal</keyword>
<dbReference type="Proteomes" id="UP001246372">
    <property type="component" value="Unassembled WGS sequence"/>
</dbReference>
<dbReference type="NCBIfam" id="TIGR02595">
    <property type="entry name" value="PEP_CTERM"/>
    <property type="match status" value="1"/>
</dbReference>
<reference evidence="3" key="1">
    <citation type="submission" date="2023-09" db="EMBL/GenBank/DDBJ databases">
        <title>Paucibacter sp. APW11 Genome sequencing and assembly.</title>
        <authorList>
            <person name="Kim I."/>
        </authorList>
    </citation>
    <scope>NUCLEOTIDE SEQUENCE</scope>
    <source>
        <strain evidence="3">APW11</strain>
    </source>
</reference>
<dbReference type="Pfam" id="PF07589">
    <property type="entry name" value="PEP-CTERM"/>
    <property type="match status" value="1"/>
</dbReference>
<keyword evidence="4" id="KW-1185">Reference proteome</keyword>
<gene>
    <name evidence="3" type="ORF">RQP53_19155</name>
</gene>
<name>A0ABU3PGE1_9BURK</name>
<proteinExistence type="predicted"/>
<evidence type="ECO:0000313" key="3">
    <source>
        <dbReference type="EMBL" id="MDT9001407.1"/>
    </source>
</evidence>
<dbReference type="EMBL" id="JAVXZY010000009">
    <property type="protein sequence ID" value="MDT9001407.1"/>
    <property type="molecule type" value="Genomic_DNA"/>
</dbReference>
<evidence type="ECO:0000259" key="2">
    <source>
        <dbReference type="Pfam" id="PF07589"/>
    </source>
</evidence>
<evidence type="ECO:0000256" key="1">
    <source>
        <dbReference type="SAM" id="SignalP"/>
    </source>
</evidence>
<evidence type="ECO:0000313" key="4">
    <source>
        <dbReference type="Proteomes" id="UP001246372"/>
    </source>
</evidence>
<comment type="caution">
    <text evidence="3">The sequence shown here is derived from an EMBL/GenBank/DDBJ whole genome shotgun (WGS) entry which is preliminary data.</text>
</comment>
<feature type="signal peptide" evidence="1">
    <location>
        <begin position="1"/>
        <end position="22"/>
    </location>
</feature>